<gene>
    <name evidence="1" type="ORF">SAMN04488131_12429</name>
</gene>
<evidence type="ECO:0000313" key="2">
    <source>
        <dbReference type="Proteomes" id="UP000198596"/>
    </source>
</evidence>
<reference evidence="2" key="1">
    <citation type="submission" date="2016-10" db="EMBL/GenBank/DDBJ databases">
        <authorList>
            <person name="Varghese N."/>
            <person name="Submissions S."/>
        </authorList>
    </citation>
    <scope>NUCLEOTIDE SEQUENCE [LARGE SCALE GENOMIC DNA]</scope>
    <source>
        <strain evidence="2">CGMCC 1.9227</strain>
    </source>
</reference>
<evidence type="ECO:0000313" key="1">
    <source>
        <dbReference type="EMBL" id="SFF45607.1"/>
    </source>
</evidence>
<organism evidence="1 2">
    <name type="scientific">Flavobacterium xueshanense</name>
    <dbReference type="NCBI Taxonomy" id="935223"/>
    <lineage>
        <taxon>Bacteria</taxon>
        <taxon>Pseudomonadati</taxon>
        <taxon>Bacteroidota</taxon>
        <taxon>Flavobacteriia</taxon>
        <taxon>Flavobacteriales</taxon>
        <taxon>Flavobacteriaceae</taxon>
        <taxon>Flavobacterium</taxon>
    </lineage>
</organism>
<sequence length="155" mass="18293">MKIKSIFIFLLFTSCHPLFCSWQNGYEELNYEPSKREIIGKYELSEKSKSYLNEDYYTWPLKLEISENKQFKFLFEDNPESLADKIFADKEKGNDSKRNKTGKWFYSFMDKEKICYFELEGICVQPLCKKDGKTSIMITIGDGDECNGIVYEKVE</sequence>
<dbReference type="EMBL" id="FONQ01000024">
    <property type="protein sequence ID" value="SFF45607.1"/>
    <property type="molecule type" value="Genomic_DNA"/>
</dbReference>
<name>A0A1I2IX71_9FLAO</name>
<dbReference type="Proteomes" id="UP000198596">
    <property type="component" value="Unassembled WGS sequence"/>
</dbReference>
<keyword evidence="2" id="KW-1185">Reference proteome</keyword>
<dbReference type="AlphaFoldDB" id="A0A1I2IX71"/>
<dbReference type="PROSITE" id="PS51257">
    <property type="entry name" value="PROKAR_LIPOPROTEIN"/>
    <property type="match status" value="1"/>
</dbReference>
<accession>A0A1I2IX71</accession>
<protein>
    <recommendedName>
        <fullName evidence="3">Lipoprotein</fullName>
    </recommendedName>
</protein>
<proteinExistence type="predicted"/>
<evidence type="ECO:0008006" key="3">
    <source>
        <dbReference type="Google" id="ProtNLM"/>
    </source>
</evidence>